<evidence type="ECO:0000313" key="2">
    <source>
        <dbReference type="EMBL" id="GIY68737.1"/>
    </source>
</evidence>
<dbReference type="Proteomes" id="UP001054945">
    <property type="component" value="Unassembled WGS sequence"/>
</dbReference>
<feature type="region of interest" description="Disordered" evidence="1">
    <location>
        <begin position="51"/>
        <end position="74"/>
    </location>
</feature>
<accession>A0AAV4VEK1</accession>
<keyword evidence="3" id="KW-1185">Reference proteome</keyword>
<protein>
    <submittedName>
        <fullName evidence="2">Uncharacterized protein</fullName>
    </submittedName>
</protein>
<sequence length="107" mass="12702">MSKQNKRANTFSTHKKQMKKELSEIKIRLTCFSESVPVARSWNYSEDILPRSMRRGERKQDPHKLSRHKNEQRWEQGSDTFVGVCAVERTGKQKRNRNISILNEAWK</sequence>
<organism evidence="2 3">
    <name type="scientific">Caerostris extrusa</name>
    <name type="common">Bark spider</name>
    <name type="synonym">Caerostris bankana</name>
    <dbReference type="NCBI Taxonomy" id="172846"/>
    <lineage>
        <taxon>Eukaryota</taxon>
        <taxon>Metazoa</taxon>
        <taxon>Ecdysozoa</taxon>
        <taxon>Arthropoda</taxon>
        <taxon>Chelicerata</taxon>
        <taxon>Arachnida</taxon>
        <taxon>Araneae</taxon>
        <taxon>Araneomorphae</taxon>
        <taxon>Entelegynae</taxon>
        <taxon>Araneoidea</taxon>
        <taxon>Araneidae</taxon>
        <taxon>Caerostris</taxon>
    </lineage>
</organism>
<name>A0AAV4VEK1_CAEEX</name>
<gene>
    <name evidence="2" type="ORF">CEXT_741881</name>
</gene>
<evidence type="ECO:0000313" key="3">
    <source>
        <dbReference type="Proteomes" id="UP001054945"/>
    </source>
</evidence>
<proteinExistence type="predicted"/>
<evidence type="ECO:0000256" key="1">
    <source>
        <dbReference type="SAM" id="MobiDB-lite"/>
    </source>
</evidence>
<dbReference type="AlphaFoldDB" id="A0AAV4VEK1"/>
<feature type="compositionally biased region" description="Basic and acidic residues" evidence="1">
    <location>
        <begin position="54"/>
        <end position="74"/>
    </location>
</feature>
<dbReference type="EMBL" id="BPLR01014431">
    <property type="protein sequence ID" value="GIY68737.1"/>
    <property type="molecule type" value="Genomic_DNA"/>
</dbReference>
<comment type="caution">
    <text evidence="2">The sequence shown here is derived from an EMBL/GenBank/DDBJ whole genome shotgun (WGS) entry which is preliminary data.</text>
</comment>
<reference evidence="2 3" key="1">
    <citation type="submission" date="2021-06" db="EMBL/GenBank/DDBJ databases">
        <title>Caerostris extrusa draft genome.</title>
        <authorList>
            <person name="Kono N."/>
            <person name="Arakawa K."/>
        </authorList>
    </citation>
    <scope>NUCLEOTIDE SEQUENCE [LARGE SCALE GENOMIC DNA]</scope>
</reference>